<keyword evidence="4" id="KW-1185">Reference proteome</keyword>
<dbReference type="Pfam" id="PF03009">
    <property type="entry name" value="GDPD"/>
    <property type="match status" value="1"/>
</dbReference>
<gene>
    <name evidence="3" type="ORF">EIN_487460</name>
</gene>
<feature type="transmembrane region" description="Helical" evidence="1">
    <location>
        <begin position="350"/>
        <end position="374"/>
    </location>
</feature>
<dbReference type="AlphaFoldDB" id="A0A0A1U4Z3"/>
<accession>A0A0A1U4Z3</accession>
<dbReference type="InterPro" id="IPR030395">
    <property type="entry name" value="GP_PDE_dom"/>
</dbReference>
<dbReference type="Gene3D" id="3.20.20.190">
    <property type="entry name" value="Phosphatidylinositol (PI) phosphodiesterase"/>
    <property type="match status" value="1"/>
</dbReference>
<evidence type="ECO:0000256" key="1">
    <source>
        <dbReference type="SAM" id="Phobius"/>
    </source>
</evidence>
<dbReference type="InterPro" id="IPR017946">
    <property type="entry name" value="PLC-like_Pdiesterase_TIM-brl"/>
</dbReference>
<dbReference type="SUPFAM" id="SSF51695">
    <property type="entry name" value="PLC-like phosphodiesterases"/>
    <property type="match status" value="1"/>
</dbReference>
<dbReference type="PANTHER" id="PTHR46211:SF14">
    <property type="entry name" value="GLYCEROPHOSPHODIESTER PHOSPHODIESTERASE"/>
    <property type="match status" value="1"/>
</dbReference>
<proteinExistence type="predicted"/>
<sequence>MRVCSASFYLSVILISALYTLNFFSVPRSGVSSIARSIILHNKPIIVAHRGGRGLRPENTLAAMKYTYEHYKPGFMESDIHITRDGEFIFIHDDTLDRTTNATGYVRDYTLKELRTFDFGYHFTDGKSYPYRGTGVQCSTLREGYEYLKDKNIPLSVEIKDRDIRVVDHLVDYLKTLPGYDRFMCFCIADNEMSDYFKEKTNYQLCYEGSEKDVAMYLITGLAGLRNLYYSIYPNYNRFHHEPFLSVGGISMAERSLNVENEKLNLENFYFTINKREDAAKCIIDDCDGMTSDRPDIIEELLVAIKNRKSVTGKRFDGVVSLDAKNVSWDCESWLCLFVDTVCANVTIPVFLWIVTFIVLVIILSVVNVIIWMIKLPFAKPKTL</sequence>
<dbReference type="RefSeq" id="XP_004256025.1">
    <property type="nucleotide sequence ID" value="XM_004255977.1"/>
</dbReference>
<evidence type="ECO:0000313" key="4">
    <source>
        <dbReference type="Proteomes" id="UP000014680"/>
    </source>
</evidence>
<feature type="domain" description="GP-PDE" evidence="2">
    <location>
        <begin position="44"/>
        <end position="302"/>
    </location>
</feature>
<organism evidence="3 4">
    <name type="scientific">Entamoeba invadens IP1</name>
    <dbReference type="NCBI Taxonomy" id="370355"/>
    <lineage>
        <taxon>Eukaryota</taxon>
        <taxon>Amoebozoa</taxon>
        <taxon>Evosea</taxon>
        <taxon>Archamoebae</taxon>
        <taxon>Mastigamoebida</taxon>
        <taxon>Entamoebidae</taxon>
        <taxon>Entamoeba</taxon>
    </lineage>
</organism>
<dbReference type="KEGG" id="eiv:EIN_487460"/>
<protein>
    <submittedName>
        <fullName evidence="3">Glycerophosphoryl diester phosphodiesterase, putative</fullName>
    </submittedName>
</protein>
<dbReference type="Proteomes" id="UP000014680">
    <property type="component" value="Unassembled WGS sequence"/>
</dbReference>
<keyword evidence="1" id="KW-0472">Membrane</keyword>
<dbReference type="OrthoDB" id="1058301at2759"/>
<name>A0A0A1U4Z3_ENTIV</name>
<dbReference type="PROSITE" id="PS51704">
    <property type="entry name" value="GP_PDE"/>
    <property type="match status" value="1"/>
</dbReference>
<dbReference type="VEuPathDB" id="AmoebaDB:EIN_487460"/>
<keyword evidence="1" id="KW-0812">Transmembrane</keyword>
<dbReference type="OMA" id="CLFSIIH"/>
<dbReference type="GO" id="GO:0006629">
    <property type="term" value="P:lipid metabolic process"/>
    <property type="evidence" value="ECO:0007669"/>
    <property type="project" value="InterPro"/>
</dbReference>
<reference evidence="3 4" key="1">
    <citation type="submission" date="2012-10" db="EMBL/GenBank/DDBJ databases">
        <authorList>
            <person name="Zafar N."/>
            <person name="Inman J."/>
            <person name="Hall N."/>
            <person name="Lorenzi H."/>
            <person name="Caler E."/>
        </authorList>
    </citation>
    <scope>NUCLEOTIDE SEQUENCE [LARGE SCALE GENOMIC DNA]</scope>
    <source>
        <strain evidence="3 4">IP1</strain>
    </source>
</reference>
<dbReference type="GO" id="GO:0008081">
    <property type="term" value="F:phosphoric diester hydrolase activity"/>
    <property type="evidence" value="ECO:0007669"/>
    <property type="project" value="InterPro"/>
</dbReference>
<keyword evidence="1" id="KW-1133">Transmembrane helix</keyword>
<dbReference type="GeneID" id="14888162"/>
<evidence type="ECO:0000259" key="2">
    <source>
        <dbReference type="PROSITE" id="PS51704"/>
    </source>
</evidence>
<evidence type="ECO:0000313" key="3">
    <source>
        <dbReference type="EMBL" id="ELP89254.1"/>
    </source>
</evidence>
<dbReference type="PANTHER" id="PTHR46211">
    <property type="entry name" value="GLYCEROPHOSPHORYL DIESTER PHOSPHODIESTERASE"/>
    <property type="match status" value="1"/>
</dbReference>
<dbReference type="EMBL" id="KB206670">
    <property type="protein sequence ID" value="ELP89254.1"/>
    <property type="molecule type" value="Genomic_DNA"/>
</dbReference>